<organism evidence="14 15">
    <name type="scientific">Lasallia pustulata</name>
    <dbReference type="NCBI Taxonomy" id="136370"/>
    <lineage>
        <taxon>Eukaryota</taxon>
        <taxon>Fungi</taxon>
        <taxon>Dikarya</taxon>
        <taxon>Ascomycota</taxon>
        <taxon>Pezizomycotina</taxon>
        <taxon>Lecanoromycetes</taxon>
        <taxon>OSLEUM clade</taxon>
        <taxon>Umbilicariomycetidae</taxon>
        <taxon>Umbilicariales</taxon>
        <taxon>Umbilicariaceae</taxon>
        <taxon>Lasallia</taxon>
    </lineage>
</organism>
<dbReference type="PROSITE" id="PS50077">
    <property type="entry name" value="HEAT_REPEAT"/>
    <property type="match status" value="1"/>
</dbReference>
<dbReference type="Pfam" id="PF08146">
    <property type="entry name" value="BP28CT"/>
    <property type="match status" value="1"/>
</dbReference>
<evidence type="ECO:0000313" key="14">
    <source>
        <dbReference type="EMBL" id="SLM41362.1"/>
    </source>
</evidence>
<evidence type="ECO:0000256" key="6">
    <source>
        <dbReference type="ARBA" id="ARBA00022552"/>
    </source>
</evidence>
<evidence type="ECO:0000256" key="9">
    <source>
        <dbReference type="ARBA" id="ARBA00025076"/>
    </source>
</evidence>
<dbReference type="InterPro" id="IPR011989">
    <property type="entry name" value="ARM-like"/>
</dbReference>
<keyword evidence="8 11" id="KW-0687">Ribonucleoprotein</keyword>
<dbReference type="Pfam" id="PF23243">
    <property type="entry name" value="HEAT_HEATR1"/>
    <property type="match status" value="1"/>
</dbReference>
<evidence type="ECO:0000256" key="8">
    <source>
        <dbReference type="ARBA" id="ARBA00023274"/>
    </source>
</evidence>
<feature type="domain" description="BP28 C-terminal" evidence="13">
    <location>
        <begin position="1523"/>
        <end position="1675"/>
    </location>
</feature>
<keyword evidence="6 11" id="KW-0698">rRNA processing</keyword>
<evidence type="ECO:0000313" key="15">
    <source>
        <dbReference type="Proteomes" id="UP000192927"/>
    </source>
</evidence>
<evidence type="ECO:0000256" key="3">
    <source>
        <dbReference type="ARBA" id="ARBA00011399"/>
    </source>
</evidence>
<sequence length="1805" mass="199909">MTSTLQAQLAQIAAKSTNSLDLKAQKKAHSQSLLFEPRVAATQDFDTIYQICYEGFEELCQLDSRFISFARNVFSEQSKQEDRTQMTAAQNTELDDVLEDFLGLVGARLLLRPALKAVEWLVRRFKVHEYNTLPLLLTFLPYHATSMFPTLLSILPPNTPPALKLLRPYTQSLTNPSRHTIVYSAAHNHAFFSALNTYLLKVTRTGYHYRALTSFWAAIATEAIARMLDQSRSGRREVQGQNEEDVLLRVLPMISEGLSMKKAPEFRVGCYMILTVLATKASLNEKVLTAMMEAVTSNWTEDTTHAGLICLAVLAQQRQTILLPKRVLTALLAVERIDDDLVTLHKQYTVEKLALGLVLGTVDALRKTENRAQLTMIRTLLEAQLMREPLISTAVKHIVLAAQNIDSIMNTEFDLQGQLADLILRLVDSTSIGEAVQKTITDSSINVEQLESKLQTIMRTGRALPEVPDSMSEDSEMINTDQSKVTESFEAALSQIPTRTAYEVSFLSHSKSYVFGSLCHAFILASTSSSNVNIFSDSLVLRKHLAMTEPLYFSFFVRIWCGDYPAIARVAALGTVLEYFKNEKSGSDVQALLPYVVHALGDSSKKVRETATELVLALATSYAKSDVESKKRKNQSIWGHDNIYGEDEQTKNVSWISTDETAKFIEDVLVPALEECVLDATYISRHLADALNGSKHVKLTKSLQKEIKTALRVAILSFLSSHIISTPLYTVKLRLLTILNHVEKVGGSSRTKALLPLLVLEKSRSENSLKEACDAEHIELSQFAAEIVGIVSAADRDGIHILQSIIEGKDQPISSALASAAAQRTRTIWPSMKPDLQMSFSKTLLSLSVDTSGTTPEEENRQSDAVEILRNAPLSTNILLSFLEDLPTLSDNIHEKPSAAKRRRTSDGHVERGDGSADQLFALSIRKVTLVLELIDASKPERHPQLLKGLFHTVGDLQHYRAQSGTELGYLQTLALGSLRAIVEEVKISAETPFDRSSVRIDILVDCIRMTASPQVQHAALLLVSSLASVTPEVVLHSVMPVFTFMGASLLRQGDDYSAHVVTQTIDSVIPPLVDSLRKQKEGPVAGASELLLSFVAAFEHIPSHRRFGLFHSLINKLGPLDFLFALLVMLANKYPGNKSVAQFAADLTCRYGPETQLITVGKYVDIIYDTLEAKPSISEKLLALGNEESQFTEDATLNLLPLLAQILNSERLIQKSAKILGQGGPDAGRLREIYSQLIEQVLVLSEKVRAQKKLHSACGQVLNALLNLLSMREFVGSLESLLDRSNDEVRRHVLKSLEQRVNLDKGGDKASQEACLSLLPRLTSMLETSTNTVLKHTTIACIDRIAERYGKKDVDAVASAARVISGDSCLGATDSRLRVMALLCLASSIEVIGEGIIPVIPQALPKSIEHLQVSIKEDEEDARLHNAVYSFMGSLLLYVPWIVTGAHLDRLLRTSYESANADMGEDCDKSRIAALRLVAKQTYAKECFAALERTWTCAMTEGPHAVAEHLEILSLAIEKHPKSVIAKNSSLLSGLFLNYFDLRRIQCSPRTEDSYEEDEIEAVEDAVNDVAIKMIYKLNDATFRPVFVKLLDWATAPSAKESKAKLHRQMSWYSFLHSFFETMKSIITSYAGFIIDSAVEVLSGDAPKDEPAKLLWKRVLQTLHSAFEHDQDEFWQSPSHFAAISNPLLAQLAHASTLPANRSVIPTITAFAVAADSPDHHKAMNATILKHMRSDNPAVRLAAVQCEQSLTAKLGEEWLALLPEMLPCISELLEDDDERVERETRRWVLGIEGVLGESLEGMLL</sequence>
<evidence type="ECO:0000256" key="11">
    <source>
        <dbReference type="RuleBase" id="RU367065"/>
    </source>
</evidence>
<dbReference type="InterPro" id="IPR056473">
    <property type="entry name" value="HEAT_Utp10/HEAT1"/>
</dbReference>
<dbReference type="GO" id="GO:0030515">
    <property type="term" value="F:snoRNA binding"/>
    <property type="evidence" value="ECO:0007669"/>
    <property type="project" value="TreeGrafter"/>
</dbReference>
<dbReference type="InterPro" id="IPR016024">
    <property type="entry name" value="ARM-type_fold"/>
</dbReference>
<dbReference type="InterPro" id="IPR012954">
    <property type="entry name" value="BP28_C_dom"/>
</dbReference>
<name>A0A1W5DEL1_9LECA</name>
<comment type="function">
    <text evidence="9">Involved in nucleolar processing of pre-18S ribosomal RNA. Involved in ribosome biosynthesis.</text>
</comment>
<protein>
    <recommendedName>
        <fullName evidence="4 11">U3 small nucleolar RNA-associated protein 10</fullName>
    </recommendedName>
</protein>
<keyword evidence="15" id="KW-1185">Reference proteome</keyword>
<evidence type="ECO:0000256" key="5">
    <source>
        <dbReference type="ARBA" id="ARBA00022517"/>
    </source>
</evidence>
<dbReference type="InterPro" id="IPR021133">
    <property type="entry name" value="HEAT_type_2"/>
</dbReference>
<dbReference type="GO" id="GO:0034455">
    <property type="term" value="C:t-UTP complex"/>
    <property type="evidence" value="ECO:0007669"/>
    <property type="project" value="TreeGrafter"/>
</dbReference>
<dbReference type="SUPFAM" id="SSF48371">
    <property type="entry name" value="ARM repeat"/>
    <property type="match status" value="2"/>
</dbReference>
<dbReference type="SMART" id="SM01036">
    <property type="entry name" value="BP28CT"/>
    <property type="match status" value="1"/>
</dbReference>
<evidence type="ECO:0000256" key="7">
    <source>
        <dbReference type="ARBA" id="ARBA00023242"/>
    </source>
</evidence>
<evidence type="ECO:0000256" key="4">
    <source>
        <dbReference type="ARBA" id="ARBA00015399"/>
    </source>
</evidence>
<dbReference type="EMBL" id="FWEW01003840">
    <property type="protein sequence ID" value="SLM41362.1"/>
    <property type="molecule type" value="Genomic_DNA"/>
</dbReference>
<comment type="subcellular location">
    <subcellularLocation>
        <location evidence="1 11">Nucleus</location>
        <location evidence="1 11">Nucleolus</location>
    </subcellularLocation>
</comment>
<keyword evidence="5 11" id="KW-0690">Ribosome biogenesis</keyword>
<feature type="repeat" description="HEAT" evidence="10">
    <location>
        <begin position="592"/>
        <end position="630"/>
    </location>
</feature>
<dbReference type="InterPro" id="IPR022125">
    <property type="entry name" value="U3snoRNP10_N"/>
</dbReference>
<comment type="similarity">
    <text evidence="2 11">Belongs to the HEATR1/UTP10 family.</text>
</comment>
<dbReference type="PANTHER" id="PTHR13457:SF1">
    <property type="entry name" value="HEAT REPEAT-CONTAINING PROTEIN 1"/>
    <property type="match status" value="1"/>
</dbReference>
<dbReference type="GO" id="GO:0032040">
    <property type="term" value="C:small-subunit processome"/>
    <property type="evidence" value="ECO:0007669"/>
    <property type="project" value="TreeGrafter"/>
</dbReference>
<evidence type="ECO:0000259" key="13">
    <source>
        <dbReference type="SMART" id="SM01036"/>
    </source>
</evidence>
<dbReference type="GO" id="GO:0000462">
    <property type="term" value="P:maturation of SSU-rRNA from tricistronic rRNA transcript (SSU-rRNA, 5.8S rRNA, LSU-rRNA)"/>
    <property type="evidence" value="ECO:0007669"/>
    <property type="project" value="TreeGrafter"/>
</dbReference>
<dbReference type="Pfam" id="PF12397">
    <property type="entry name" value="U3snoRNP10"/>
    <property type="match status" value="1"/>
</dbReference>
<evidence type="ECO:0000256" key="12">
    <source>
        <dbReference type="SAM" id="MobiDB-lite"/>
    </source>
</evidence>
<proteinExistence type="inferred from homology"/>
<evidence type="ECO:0000256" key="10">
    <source>
        <dbReference type="PROSITE-ProRule" id="PRU00103"/>
    </source>
</evidence>
<dbReference type="GO" id="GO:0030686">
    <property type="term" value="C:90S preribosome"/>
    <property type="evidence" value="ECO:0007669"/>
    <property type="project" value="TreeGrafter"/>
</dbReference>
<dbReference type="Gene3D" id="1.25.10.10">
    <property type="entry name" value="Leucine-rich Repeat Variant"/>
    <property type="match status" value="2"/>
</dbReference>
<feature type="region of interest" description="Disordered" evidence="12">
    <location>
        <begin position="894"/>
        <end position="913"/>
    </location>
</feature>
<evidence type="ECO:0000256" key="2">
    <source>
        <dbReference type="ARBA" id="ARBA00010559"/>
    </source>
</evidence>
<dbReference type="GO" id="GO:0045943">
    <property type="term" value="P:positive regulation of transcription by RNA polymerase I"/>
    <property type="evidence" value="ECO:0007669"/>
    <property type="project" value="TreeGrafter"/>
</dbReference>
<dbReference type="PANTHER" id="PTHR13457">
    <property type="entry name" value="BAP28"/>
    <property type="match status" value="1"/>
</dbReference>
<keyword evidence="7 11" id="KW-0539">Nucleus</keyword>
<dbReference type="InterPro" id="IPR040191">
    <property type="entry name" value="UTP10"/>
</dbReference>
<comment type="subunit">
    <text evidence="3 11">Component of the ribosomal small subunit (SSU) processome.</text>
</comment>
<dbReference type="Proteomes" id="UP000192927">
    <property type="component" value="Unassembled WGS sequence"/>
</dbReference>
<reference evidence="15" key="1">
    <citation type="submission" date="2017-03" db="EMBL/GenBank/DDBJ databases">
        <authorList>
            <person name="Sharma R."/>
            <person name="Thines M."/>
        </authorList>
    </citation>
    <scope>NUCLEOTIDE SEQUENCE [LARGE SCALE GENOMIC DNA]</scope>
</reference>
<evidence type="ECO:0000256" key="1">
    <source>
        <dbReference type="ARBA" id="ARBA00004604"/>
    </source>
</evidence>
<accession>A0A1W5DEL1</accession>